<dbReference type="PANTHER" id="PTHR30093:SF2">
    <property type="entry name" value="TYPE II SECRETION SYSTEM PROTEIN H"/>
    <property type="match status" value="1"/>
</dbReference>
<sequence>MNRKKLHLEKNGFTLIELLIVIAIIALLGAMLLPAIAGARERARRTTCLNNLRQIMVAFEMFAEDHFERYPAGASEIYSCIYPDFIKTPQTFWCPSTISRGIRSPDKISSSNWNNSYSFVFGLTVGNKCPNPVPVISDKGIFVRSDFDPPEEGYGNHRFGMNVQYLDGSTMWVLEPKVVYAVYNGHGKLVNGPADGVNVACTETGDCVNIADALDDNVRSSWGE</sequence>
<feature type="transmembrane region" description="Helical" evidence="2">
    <location>
        <begin position="12"/>
        <end position="37"/>
    </location>
</feature>
<dbReference type="InterPro" id="IPR000983">
    <property type="entry name" value="Bac_GSPG_pilin"/>
</dbReference>
<organism evidence="4">
    <name type="scientific">candidate division TA06 bacterium ADurb.Bin131</name>
    <dbReference type="NCBI Taxonomy" id="1852827"/>
    <lineage>
        <taxon>Bacteria</taxon>
        <taxon>Bacteria division TA06</taxon>
    </lineage>
</organism>
<dbReference type="InterPro" id="IPR011453">
    <property type="entry name" value="DUF1559"/>
</dbReference>
<evidence type="ECO:0000259" key="3">
    <source>
        <dbReference type="Pfam" id="PF07596"/>
    </source>
</evidence>
<dbReference type="Gene3D" id="3.30.700.10">
    <property type="entry name" value="Glycoprotein, Type 4 Pilin"/>
    <property type="match status" value="1"/>
</dbReference>
<dbReference type="GO" id="GO:0015628">
    <property type="term" value="P:protein secretion by the type II secretion system"/>
    <property type="evidence" value="ECO:0007669"/>
    <property type="project" value="InterPro"/>
</dbReference>
<dbReference type="PANTHER" id="PTHR30093">
    <property type="entry name" value="GENERAL SECRETION PATHWAY PROTEIN G"/>
    <property type="match status" value="1"/>
</dbReference>
<dbReference type="EMBL" id="MWDQ01000025">
    <property type="protein sequence ID" value="OQB74975.1"/>
    <property type="molecule type" value="Genomic_DNA"/>
</dbReference>
<dbReference type="GO" id="GO:0015627">
    <property type="term" value="C:type II protein secretion system complex"/>
    <property type="evidence" value="ECO:0007669"/>
    <property type="project" value="InterPro"/>
</dbReference>
<dbReference type="Pfam" id="PF07596">
    <property type="entry name" value="SBP_bac_10"/>
    <property type="match status" value="1"/>
</dbReference>
<accession>A0A1V6CDK5</accession>
<keyword evidence="2" id="KW-1133">Transmembrane helix</keyword>
<evidence type="ECO:0000256" key="2">
    <source>
        <dbReference type="SAM" id="Phobius"/>
    </source>
</evidence>
<comment type="caution">
    <text evidence="4">The sequence shown here is derived from an EMBL/GenBank/DDBJ whole genome shotgun (WGS) entry which is preliminary data.</text>
</comment>
<keyword evidence="1" id="KW-0488">Methylation</keyword>
<name>A0A1V6CDK5_UNCT6</name>
<dbReference type="NCBIfam" id="TIGR02532">
    <property type="entry name" value="IV_pilin_GFxxxE"/>
    <property type="match status" value="1"/>
</dbReference>
<evidence type="ECO:0000256" key="1">
    <source>
        <dbReference type="ARBA" id="ARBA00022481"/>
    </source>
</evidence>
<dbReference type="SUPFAM" id="SSF54523">
    <property type="entry name" value="Pili subunits"/>
    <property type="match status" value="1"/>
</dbReference>
<dbReference type="InterPro" id="IPR012902">
    <property type="entry name" value="N_methyl_site"/>
</dbReference>
<keyword evidence="2" id="KW-0472">Membrane</keyword>
<dbReference type="Pfam" id="PF07963">
    <property type="entry name" value="N_methyl"/>
    <property type="match status" value="1"/>
</dbReference>
<dbReference type="Proteomes" id="UP000485562">
    <property type="component" value="Unassembled WGS sequence"/>
</dbReference>
<keyword evidence="2" id="KW-0812">Transmembrane</keyword>
<reference evidence="4" key="1">
    <citation type="submission" date="2017-02" db="EMBL/GenBank/DDBJ databases">
        <title>Delving into the versatile metabolic prowess of the omnipresent phylum Bacteroidetes.</title>
        <authorList>
            <person name="Nobu M.K."/>
            <person name="Mei R."/>
            <person name="Narihiro T."/>
            <person name="Kuroda K."/>
            <person name="Liu W.-T."/>
        </authorList>
    </citation>
    <scope>NUCLEOTIDE SEQUENCE</scope>
    <source>
        <strain evidence="4">ADurb.Bin131</strain>
    </source>
</reference>
<feature type="domain" description="DUF1559" evidence="3">
    <location>
        <begin position="39"/>
        <end position="75"/>
    </location>
</feature>
<protein>
    <submittedName>
        <fullName evidence="4">Type II secretion system protein G</fullName>
    </submittedName>
</protein>
<evidence type="ECO:0000313" key="4">
    <source>
        <dbReference type="EMBL" id="OQB74975.1"/>
    </source>
</evidence>
<dbReference type="PRINTS" id="PR00813">
    <property type="entry name" value="BCTERIALGSPG"/>
</dbReference>
<proteinExistence type="predicted"/>
<dbReference type="AlphaFoldDB" id="A0A1V6CDK5"/>
<gene>
    <name evidence="4" type="primary">xcpT_3</name>
    <name evidence="4" type="ORF">BWX89_00207</name>
</gene>
<dbReference type="InterPro" id="IPR045584">
    <property type="entry name" value="Pilin-like"/>
</dbReference>